<organism evidence="2 3">
    <name type="scientific">Siminovitchia sediminis</name>
    <dbReference type="NCBI Taxonomy" id="1274353"/>
    <lineage>
        <taxon>Bacteria</taxon>
        <taxon>Bacillati</taxon>
        <taxon>Bacillota</taxon>
        <taxon>Bacilli</taxon>
        <taxon>Bacillales</taxon>
        <taxon>Bacillaceae</taxon>
        <taxon>Siminovitchia</taxon>
    </lineage>
</organism>
<name>A0ABW4KP39_9BACI</name>
<keyword evidence="3" id="KW-1185">Reference proteome</keyword>
<dbReference type="Proteomes" id="UP001597301">
    <property type="component" value="Unassembled WGS sequence"/>
</dbReference>
<proteinExistence type="predicted"/>
<reference evidence="3" key="1">
    <citation type="journal article" date="2019" name="Int. J. Syst. Evol. Microbiol.">
        <title>The Global Catalogue of Microorganisms (GCM) 10K type strain sequencing project: providing services to taxonomists for standard genome sequencing and annotation.</title>
        <authorList>
            <consortium name="The Broad Institute Genomics Platform"/>
            <consortium name="The Broad Institute Genome Sequencing Center for Infectious Disease"/>
            <person name="Wu L."/>
            <person name="Ma J."/>
        </authorList>
    </citation>
    <scope>NUCLEOTIDE SEQUENCE [LARGE SCALE GENOMIC DNA]</scope>
    <source>
        <strain evidence="3">CGMCC 1.12295</strain>
    </source>
</reference>
<feature type="region of interest" description="Disordered" evidence="1">
    <location>
        <begin position="161"/>
        <end position="184"/>
    </location>
</feature>
<gene>
    <name evidence="2" type="ORF">ACFSCZ_18140</name>
</gene>
<evidence type="ECO:0000313" key="3">
    <source>
        <dbReference type="Proteomes" id="UP001597301"/>
    </source>
</evidence>
<protein>
    <submittedName>
        <fullName evidence="2">DUF1641 domain-containing protein</fullName>
    </submittedName>
</protein>
<dbReference type="EMBL" id="JBHUEO010000113">
    <property type="protein sequence ID" value="MFD1708596.1"/>
    <property type="molecule type" value="Genomic_DNA"/>
</dbReference>
<dbReference type="PANTHER" id="PTHR38433:SF1">
    <property type="entry name" value="DUF1641 DOMAIN-CONTAINING PROTEIN"/>
    <property type="match status" value="1"/>
</dbReference>
<dbReference type="Pfam" id="PF07849">
    <property type="entry name" value="DUF1641"/>
    <property type="match status" value="1"/>
</dbReference>
<sequence>MAEPIKNIQFKPVNEEEQRQNDLKEIEDALIANKDAILDLMKVIGHLKQRGVLDIANGLLGQGDKVLDIAVNLANMPENKNSLKNLMLLVGTIGMLNVTQLEPLLLKLNAGIARAAETAEKEEGKTSYIGMARALRDPEINRSITLLLEFLKGMGTDIGEFEKNDPTHITPAVSSGKTQEQKDQ</sequence>
<evidence type="ECO:0000313" key="2">
    <source>
        <dbReference type="EMBL" id="MFD1708596.1"/>
    </source>
</evidence>
<evidence type="ECO:0000256" key="1">
    <source>
        <dbReference type="SAM" id="MobiDB-lite"/>
    </source>
</evidence>
<dbReference type="InterPro" id="IPR012440">
    <property type="entry name" value="DUF1641"/>
</dbReference>
<comment type="caution">
    <text evidence="2">The sequence shown here is derived from an EMBL/GenBank/DDBJ whole genome shotgun (WGS) entry which is preliminary data.</text>
</comment>
<dbReference type="PANTHER" id="PTHR38433">
    <property type="match status" value="1"/>
</dbReference>
<dbReference type="RefSeq" id="WP_380776027.1">
    <property type="nucleotide sequence ID" value="NZ_JBHUEO010000113.1"/>
</dbReference>
<accession>A0ABW4KP39</accession>